<evidence type="ECO:0000256" key="1">
    <source>
        <dbReference type="ARBA" id="ARBA00004196"/>
    </source>
</evidence>
<keyword evidence="7" id="KW-1185">Reference proteome</keyword>
<dbReference type="PANTHER" id="PTHR42852">
    <property type="entry name" value="THIOL:DISULFIDE INTERCHANGE PROTEIN DSBE"/>
    <property type="match status" value="1"/>
</dbReference>
<feature type="chain" id="PRO_5010516212" evidence="4">
    <location>
        <begin position="26"/>
        <end position="185"/>
    </location>
</feature>
<evidence type="ECO:0000256" key="3">
    <source>
        <dbReference type="ARBA" id="ARBA00023284"/>
    </source>
</evidence>
<organism evidence="6 7">
    <name type="scientific">Consotaella salsifontis</name>
    <dbReference type="NCBI Taxonomy" id="1365950"/>
    <lineage>
        <taxon>Bacteria</taxon>
        <taxon>Pseudomonadati</taxon>
        <taxon>Pseudomonadota</taxon>
        <taxon>Alphaproteobacteria</taxon>
        <taxon>Hyphomicrobiales</taxon>
        <taxon>Aurantimonadaceae</taxon>
        <taxon>Consotaella</taxon>
    </lineage>
</organism>
<dbReference type="AlphaFoldDB" id="A0A1T4MTY4"/>
<feature type="domain" description="Thioredoxin" evidence="5">
    <location>
        <begin position="37"/>
        <end position="179"/>
    </location>
</feature>
<dbReference type="RefSeq" id="WP_078706959.1">
    <property type="nucleotide sequence ID" value="NZ_FUXL01000002.1"/>
</dbReference>
<dbReference type="SUPFAM" id="SSF52833">
    <property type="entry name" value="Thioredoxin-like"/>
    <property type="match status" value="1"/>
</dbReference>
<dbReference type="EMBL" id="FUXL01000002">
    <property type="protein sequence ID" value="SJZ70371.1"/>
    <property type="molecule type" value="Genomic_DNA"/>
</dbReference>
<protein>
    <submittedName>
        <fullName evidence="6">Thiol-disulfide isomerase or thioredoxin</fullName>
    </submittedName>
</protein>
<dbReference type="InterPro" id="IPR017937">
    <property type="entry name" value="Thioredoxin_CS"/>
</dbReference>
<evidence type="ECO:0000313" key="6">
    <source>
        <dbReference type="EMBL" id="SJZ70371.1"/>
    </source>
</evidence>
<name>A0A1T4MTY4_9HYPH</name>
<comment type="subcellular location">
    <subcellularLocation>
        <location evidence="1">Cell envelope</location>
    </subcellularLocation>
</comment>
<feature type="signal peptide" evidence="4">
    <location>
        <begin position="1"/>
        <end position="25"/>
    </location>
</feature>
<dbReference type="STRING" id="1365950.SAMN05428963_102289"/>
<accession>A0A1T4MTY4</accession>
<dbReference type="InterPro" id="IPR013766">
    <property type="entry name" value="Thioredoxin_domain"/>
</dbReference>
<keyword evidence="6" id="KW-0413">Isomerase</keyword>
<dbReference type="GO" id="GO:0030313">
    <property type="term" value="C:cell envelope"/>
    <property type="evidence" value="ECO:0007669"/>
    <property type="project" value="UniProtKB-SubCell"/>
</dbReference>
<dbReference type="CDD" id="cd02966">
    <property type="entry name" value="TlpA_like_family"/>
    <property type="match status" value="1"/>
</dbReference>
<evidence type="ECO:0000256" key="4">
    <source>
        <dbReference type="SAM" id="SignalP"/>
    </source>
</evidence>
<dbReference type="InterPro" id="IPR036249">
    <property type="entry name" value="Thioredoxin-like_sf"/>
</dbReference>
<dbReference type="GO" id="GO:0015036">
    <property type="term" value="F:disulfide oxidoreductase activity"/>
    <property type="evidence" value="ECO:0007669"/>
    <property type="project" value="UniProtKB-ARBA"/>
</dbReference>
<dbReference type="PROSITE" id="PS00194">
    <property type="entry name" value="THIOREDOXIN_1"/>
    <property type="match status" value="1"/>
</dbReference>
<keyword evidence="3" id="KW-0676">Redox-active center</keyword>
<dbReference type="PROSITE" id="PS51352">
    <property type="entry name" value="THIOREDOXIN_2"/>
    <property type="match status" value="1"/>
</dbReference>
<dbReference type="GO" id="GO:0017004">
    <property type="term" value="P:cytochrome complex assembly"/>
    <property type="evidence" value="ECO:0007669"/>
    <property type="project" value="UniProtKB-KW"/>
</dbReference>
<keyword evidence="2" id="KW-0201">Cytochrome c-type biogenesis</keyword>
<evidence type="ECO:0000256" key="2">
    <source>
        <dbReference type="ARBA" id="ARBA00022748"/>
    </source>
</evidence>
<proteinExistence type="predicted"/>
<dbReference type="InterPro" id="IPR050553">
    <property type="entry name" value="Thioredoxin_ResA/DsbE_sf"/>
</dbReference>
<dbReference type="Gene3D" id="3.40.30.10">
    <property type="entry name" value="Glutaredoxin"/>
    <property type="match status" value="1"/>
</dbReference>
<dbReference type="Proteomes" id="UP000190135">
    <property type="component" value="Unassembled WGS sequence"/>
</dbReference>
<keyword evidence="4" id="KW-0732">Signal</keyword>
<gene>
    <name evidence="6" type="ORF">SAMN05428963_102289</name>
</gene>
<evidence type="ECO:0000313" key="7">
    <source>
        <dbReference type="Proteomes" id="UP000190135"/>
    </source>
</evidence>
<dbReference type="InterPro" id="IPR013740">
    <property type="entry name" value="Redoxin"/>
</dbReference>
<evidence type="ECO:0000259" key="5">
    <source>
        <dbReference type="PROSITE" id="PS51352"/>
    </source>
</evidence>
<dbReference type="PANTHER" id="PTHR42852:SF17">
    <property type="entry name" value="THIOREDOXIN-LIKE PROTEIN HI_1115"/>
    <property type="match status" value="1"/>
</dbReference>
<dbReference type="OrthoDB" id="9811352at2"/>
<dbReference type="GO" id="GO:0016853">
    <property type="term" value="F:isomerase activity"/>
    <property type="evidence" value="ECO:0007669"/>
    <property type="project" value="UniProtKB-KW"/>
</dbReference>
<reference evidence="7" key="1">
    <citation type="submission" date="2017-02" db="EMBL/GenBank/DDBJ databases">
        <authorList>
            <person name="Varghese N."/>
            <person name="Submissions S."/>
        </authorList>
    </citation>
    <scope>NUCLEOTIDE SEQUENCE [LARGE SCALE GENOMIC DNA]</scope>
    <source>
        <strain evidence="7">USBA 369</strain>
    </source>
</reference>
<sequence length="185" mass="19118">MAFSAGALRNCVGGVVALAALTSLAACSDAGETATGVKVGDHPPSLALEAVQDPIGVADHGLDAYKGKVLVLGFWLGGCAPCLKEMPELVELRRRYGAEGLDVLLVNTGGNRKAVDDAIADNGIDFAMAMDALNLSSQRFEVGVFPTTFILDRDGVIRARMAGEHRPGDIAREATALLGAKGPDA</sequence>
<dbReference type="Pfam" id="PF08534">
    <property type="entry name" value="Redoxin"/>
    <property type="match status" value="1"/>
</dbReference>